<name>A0A645J408_9ZZZZ</name>
<keyword evidence="1" id="KW-0472">Membrane</keyword>
<sequence>MNYFPLAFGSFNIDNVSGISFAITAHMNRLKVAITPTKLIFSYAFVVRLTGSHLGIICWLLFVKNTDIFMLP</sequence>
<dbReference type="AlphaFoldDB" id="A0A645J408"/>
<keyword evidence="1" id="KW-0812">Transmembrane</keyword>
<proteinExistence type="predicted"/>
<reference evidence="2" key="1">
    <citation type="submission" date="2019-08" db="EMBL/GenBank/DDBJ databases">
        <authorList>
            <person name="Kucharzyk K."/>
            <person name="Murdoch R.W."/>
            <person name="Higgins S."/>
            <person name="Loffler F."/>
        </authorList>
    </citation>
    <scope>NUCLEOTIDE SEQUENCE</scope>
</reference>
<gene>
    <name evidence="2" type="ORF">SDC9_205556</name>
</gene>
<comment type="caution">
    <text evidence="2">The sequence shown here is derived from an EMBL/GenBank/DDBJ whole genome shotgun (WGS) entry which is preliminary data.</text>
</comment>
<feature type="transmembrane region" description="Helical" evidence="1">
    <location>
        <begin position="39"/>
        <end position="62"/>
    </location>
</feature>
<protein>
    <submittedName>
        <fullName evidence="2">Uncharacterized protein</fullName>
    </submittedName>
</protein>
<evidence type="ECO:0000313" key="2">
    <source>
        <dbReference type="EMBL" id="MPN57860.1"/>
    </source>
</evidence>
<accession>A0A645J408</accession>
<keyword evidence="1" id="KW-1133">Transmembrane helix</keyword>
<dbReference type="EMBL" id="VSSQ01129920">
    <property type="protein sequence ID" value="MPN57860.1"/>
    <property type="molecule type" value="Genomic_DNA"/>
</dbReference>
<organism evidence="2">
    <name type="scientific">bioreactor metagenome</name>
    <dbReference type="NCBI Taxonomy" id="1076179"/>
    <lineage>
        <taxon>unclassified sequences</taxon>
        <taxon>metagenomes</taxon>
        <taxon>ecological metagenomes</taxon>
    </lineage>
</organism>
<evidence type="ECO:0000256" key="1">
    <source>
        <dbReference type="SAM" id="Phobius"/>
    </source>
</evidence>